<dbReference type="InterPro" id="IPR050564">
    <property type="entry name" value="F420-G6PD/mer"/>
</dbReference>
<dbReference type="EMBL" id="CAFBIY010000079">
    <property type="protein sequence ID" value="CAB4851388.1"/>
    <property type="molecule type" value="Genomic_DNA"/>
</dbReference>
<evidence type="ECO:0000313" key="6">
    <source>
        <dbReference type="EMBL" id="CAB4962137.1"/>
    </source>
</evidence>
<dbReference type="AlphaFoldDB" id="A0A6J7AT99"/>
<dbReference type="CDD" id="cd01097">
    <property type="entry name" value="Tetrahydromethanopterin_reductase"/>
    <property type="match status" value="1"/>
</dbReference>
<name>A0A6J7AT99_9ZZZZ</name>
<evidence type="ECO:0000313" key="3">
    <source>
        <dbReference type="EMBL" id="CAB4744317.1"/>
    </source>
</evidence>
<evidence type="ECO:0000313" key="4">
    <source>
        <dbReference type="EMBL" id="CAB4836055.1"/>
    </source>
</evidence>
<dbReference type="GO" id="GO:0016705">
    <property type="term" value="F:oxidoreductase activity, acting on paired donors, with incorporation or reduction of molecular oxygen"/>
    <property type="evidence" value="ECO:0007669"/>
    <property type="project" value="InterPro"/>
</dbReference>
<gene>
    <name evidence="3" type="ORF">UFOPK2656_03132</name>
    <name evidence="4" type="ORF">UFOPK3099_02981</name>
    <name evidence="5" type="ORF">UFOPK3267_01516</name>
    <name evidence="6" type="ORF">UFOPK3651_03583</name>
    <name evidence="7" type="ORF">UFOPK3931_00449</name>
    <name evidence="2" type="ORF">UFOPK4189_03287</name>
</gene>
<dbReference type="EMBL" id="CAFAAV010000362">
    <property type="protein sequence ID" value="CAB4836055.1"/>
    <property type="molecule type" value="Genomic_DNA"/>
</dbReference>
<feature type="domain" description="Luciferase-like" evidence="1">
    <location>
        <begin position="12"/>
        <end position="307"/>
    </location>
</feature>
<dbReference type="InterPro" id="IPR019919">
    <property type="entry name" value="Lucif-like_OxRdtase_MSMEG_2256"/>
</dbReference>
<dbReference type="PANTHER" id="PTHR43244:SF2">
    <property type="entry name" value="CONSERVED HYPOTHETICAL ALANINE AND PROLINE-RICH PROTEIN"/>
    <property type="match status" value="1"/>
</dbReference>
<dbReference type="Pfam" id="PF00296">
    <property type="entry name" value="Bac_luciferase"/>
    <property type="match status" value="1"/>
</dbReference>
<sequence length="338" mass="36991">MNMLIDSNLVTPITDTKAAAAAIEQAGFDGMWLGETKHEPFLQMLQAAEATERVQLGTGIAIAFARTPMTLANAGYDMARYSKGRFILGLGSQVKPHITKRFSMPWSHPAARMRELIVATRAIWANWQDGTPLDFRGEFYTHTLMTPFFAPPAHEFGPPPIYLAGVGALMTEVAGEVCDGFLYHPFTTDQYLRQVTLPALARGRAKAGKEGFEGFDIGGPAFACTGRDDKELAEAIAGTKNQIAFYASTPAYKPVLDMHGWGDLQPELSRMTREGKWADIGNLIDDEVLHAFAVVGEPAAVGKGLVERWGSIATRLTLYAPYPHDRAVWPEVMAAMRS</sequence>
<proteinExistence type="predicted"/>
<accession>A0A6J7AT99</accession>
<evidence type="ECO:0000313" key="2">
    <source>
        <dbReference type="EMBL" id="CAB4365544.1"/>
    </source>
</evidence>
<protein>
    <submittedName>
        <fullName evidence="4">Unannotated protein</fullName>
    </submittedName>
</protein>
<dbReference type="Gene3D" id="3.20.20.30">
    <property type="entry name" value="Luciferase-like domain"/>
    <property type="match status" value="1"/>
</dbReference>
<dbReference type="EMBL" id="CAFBMT010000063">
    <property type="protein sequence ID" value="CAB4962137.1"/>
    <property type="molecule type" value="Genomic_DNA"/>
</dbReference>
<evidence type="ECO:0000313" key="5">
    <source>
        <dbReference type="EMBL" id="CAB4851388.1"/>
    </source>
</evidence>
<dbReference type="NCBIfam" id="TIGR03617">
    <property type="entry name" value="F420_MSMEG_2256"/>
    <property type="match status" value="1"/>
</dbReference>
<dbReference type="EMBL" id="CAESGF010000035">
    <property type="protein sequence ID" value="CAB4365544.1"/>
    <property type="molecule type" value="Genomic_DNA"/>
</dbReference>
<dbReference type="SUPFAM" id="SSF51679">
    <property type="entry name" value="Bacterial luciferase-like"/>
    <property type="match status" value="1"/>
</dbReference>
<dbReference type="InterPro" id="IPR011251">
    <property type="entry name" value="Luciferase-like_dom"/>
</dbReference>
<dbReference type="InterPro" id="IPR036661">
    <property type="entry name" value="Luciferase-like_sf"/>
</dbReference>
<dbReference type="EMBL" id="CAFBOL010000006">
    <property type="protein sequence ID" value="CAB4975202.1"/>
    <property type="molecule type" value="Genomic_DNA"/>
</dbReference>
<dbReference type="PANTHER" id="PTHR43244">
    <property type="match status" value="1"/>
</dbReference>
<dbReference type="EMBL" id="CAEZYF010000030">
    <property type="protein sequence ID" value="CAB4744317.1"/>
    <property type="molecule type" value="Genomic_DNA"/>
</dbReference>
<evidence type="ECO:0000259" key="1">
    <source>
        <dbReference type="Pfam" id="PF00296"/>
    </source>
</evidence>
<organism evidence="4">
    <name type="scientific">freshwater metagenome</name>
    <dbReference type="NCBI Taxonomy" id="449393"/>
    <lineage>
        <taxon>unclassified sequences</taxon>
        <taxon>metagenomes</taxon>
        <taxon>ecological metagenomes</taxon>
    </lineage>
</organism>
<reference evidence="4" key="1">
    <citation type="submission" date="2020-05" db="EMBL/GenBank/DDBJ databases">
        <authorList>
            <person name="Chiriac C."/>
            <person name="Salcher M."/>
            <person name="Ghai R."/>
            <person name="Kavagutti S V."/>
        </authorList>
    </citation>
    <scope>NUCLEOTIDE SEQUENCE</scope>
</reference>
<evidence type="ECO:0000313" key="7">
    <source>
        <dbReference type="EMBL" id="CAB4975202.1"/>
    </source>
</evidence>